<evidence type="ECO:0000256" key="2">
    <source>
        <dbReference type="ARBA" id="ARBA00023004"/>
    </source>
</evidence>
<organism evidence="7 8">
    <name type="scientific">Rhodosorus marinus</name>
    <dbReference type="NCBI Taxonomy" id="101924"/>
    <lineage>
        <taxon>Eukaryota</taxon>
        <taxon>Rhodophyta</taxon>
        <taxon>Stylonematophyceae</taxon>
        <taxon>Stylonematales</taxon>
        <taxon>Stylonemataceae</taxon>
        <taxon>Rhodosorus</taxon>
    </lineage>
</organism>
<protein>
    <recommendedName>
        <fullName evidence="9">Ferrochelatase</fullName>
    </recommendedName>
</protein>
<dbReference type="PANTHER" id="PTHR11108">
    <property type="entry name" value="FERROCHELATASE"/>
    <property type="match status" value="1"/>
</dbReference>
<dbReference type="GO" id="GO:0004325">
    <property type="term" value="F:ferrochelatase activity"/>
    <property type="evidence" value="ECO:0007669"/>
    <property type="project" value="InterPro"/>
</dbReference>
<evidence type="ECO:0000313" key="8">
    <source>
        <dbReference type="Proteomes" id="UP001157974"/>
    </source>
</evidence>
<dbReference type="InterPro" id="IPR001015">
    <property type="entry name" value="Ferrochelatase"/>
</dbReference>
<proteinExistence type="inferred from homology"/>
<comment type="caution">
    <text evidence="7">The sequence shown here is derived from an EMBL/GenBank/DDBJ whole genome shotgun (WGS) entry which is preliminary data.</text>
</comment>
<dbReference type="GO" id="GO:0006783">
    <property type="term" value="P:heme biosynthetic process"/>
    <property type="evidence" value="ECO:0007669"/>
    <property type="project" value="UniProtKB-KW"/>
</dbReference>
<evidence type="ECO:0000256" key="4">
    <source>
        <dbReference type="ARBA" id="ARBA00023239"/>
    </source>
</evidence>
<keyword evidence="3" id="KW-0350">Heme biosynthesis</keyword>
<accession>A0AAV8UQ74</accession>
<keyword evidence="4" id="KW-0456">Lyase</keyword>
<evidence type="ECO:0000256" key="6">
    <source>
        <dbReference type="RuleBase" id="RU004185"/>
    </source>
</evidence>
<keyword evidence="8" id="KW-1185">Reference proteome</keyword>
<sequence length="402" mass="44275">MAGFVSGGSVLATRRGGISAAPRRGRGKFYATTASPVETIPGLEVVSPEPFRGKTGIALMNIGSPKSLEVKDVREYLRQFLGDGRVVDLNPIVRWLVLNLFILPSRPKESAEAYSSIWDEDRGSPLIYHTEDLAVKLRERLGEGFMVELGMQYCEPNISGAFEKFRSNGVDKIVILPMYPQYASSATGAAVEIAYKAAAKIYNTPYLHVVPAFFDHPAYLRAYAETIRETIGQGGTKVDHLLMSFHGTPEQHCFNTDETGLHCKGDSSCCKQIVQANRNCYRAQCYETARKLAATLELTEDRYTVAFQSRLSAAGKEWIKPYTDAVIEELAEKGVRRMACCIPSFTTDCLETLEEIGIRGKEDFIAAGGDDLLLIPCLNSSDAFADGLLEIIRDSCPLDTII</sequence>
<evidence type="ECO:0000256" key="1">
    <source>
        <dbReference type="ARBA" id="ARBA00004744"/>
    </source>
</evidence>
<comment type="pathway">
    <text evidence="1">Porphyrin-containing compound metabolism; protoheme biosynthesis.</text>
</comment>
<gene>
    <name evidence="7" type="ORF">NDN08_000676</name>
</gene>
<reference evidence="7 8" key="1">
    <citation type="journal article" date="2023" name="Nat. Commun.">
        <title>Origin of minicircular mitochondrial genomes in red algae.</title>
        <authorList>
            <person name="Lee Y."/>
            <person name="Cho C.H."/>
            <person name="Lee Y.M."/>
            <person name="Park S.I."/>
            <person name="Yang J.H."/>
            <person name="West J.A."/>
            <person name="Bhattacharya D."/>
            <person name="Yoon H.S."/>
        </authorList>
    </citation>
    <scope>NUCLEOTIDE SEQUENCE [LARGE SCALE GENOMIC DNA]</scope>
    <source>
        <strain evidence="7 8">CCMP1338</strain>
        <tissue evidence="7">Whole cell</tissue>
    </source>
</reference>
<evidence type="ECO:0000256" key="5">
    <source>
        <dbReference type="ARBA" id="ARBA00023244"/>
    </source>
</evidence>
<evidence type="ECO:0000313" key="7">
    <source>
        <dbReference type="EMBL" id="KAJ8904149.1"/>
    </source>
</evidence>
<dbReference type="Proteomes" id="UP001157974">
    <property type="component" value="Unassembled WGS sequence"/>
</dbReference>
<evidence type="ECO:0008006" key="9">
    <source>
        <dbReference type="Google" id="ProtNLM"/>
    </source>
</evidence>
<dbReference type="PANTHER" id="PTHR11108:SF1">
    <property type="entry name" value="FERROCHELATASE, MITOCHONDRIAL"/>
    <property type="match status" value="1"/>
</dbReference>
<dbReference type="Pfam" id="PF00762">
    <property type="entry name" value="Ferrochelatase"/>
    <property type="match status" value="1"/>
</dbReference>
<keyword evidence="5" id="KW-0627">Porphyrin biosynthesis</keyword>
<dbReference type="NCBIfam" id="TIGR00109">
    <property type="entry name" value="hemH"/>
    <property type="match status" value="1"/>
</dbReference>
<dbReference type="AlphaFoldDB" id="A0AAV8UQ74"/>
<dbReference type="InterPro" id="IPR033644">
    <property type="entry name" value="Ferrochelatase_C"/>
</dbReference>
<dbReference type="InterPro" id="IPR033659">
    <property type="entry name" value="Ferrochelatase_N"/>
</dbReference>
<dbReference type="CDD" id="cd03411">
    <property type="entry name" value="Ferrochelatase_N"/>
    <property type="match status" value="1"/>
</dbReference>
<dbReference type="HAMAP" id="MF_00323">
    <property type="entry name" value="Ferrochelatase"/>
    <property type="match status" value="1"/>
</dbReference>
<dbReference type="Gene3D" id="3.40.50.1400">
    <property type="match status" value="2"/>
</dbReference>
<comment type="similarity">
    <text evidence="6">Belongs to the ferrochelatase family.</text>
</comment>
<keyword evidence="2" id="KW-0408">Iron</keyword>
<dbReference type="SUPFAM" id="SSF53800">
    <property type="entry name" value="Chelatase"/>
    <property type="match status" value="1"/>
</dbReference>
<dbReference type="CDD" id="cd00419">
    <property type="entry name" value="Ferrochelatase_C"/>
    <property type="match status" value="1"/>
</dbReference>
<name>A0AAV8UQ74_9RHOD</name>
<dbReference type="EMBL" id="JAMWBK010000006">
    <property type="protein sequence ID" value="KAJ8904149.1"/>
    <property type="molecule type" value="Genomic_DNA"/>
</dbReference>
<evidence type="ECO:0000256" key="3">
    <source>
        <dbReference type="ARBA" id="ARBA00023133"/>
    </source>
</evidence>